<evidence type="ECO:0000256" key="6">
    <source>
        <dbReference type="ARBA" id="ARBA00022989"/>
    </source>
</evidence>
<keyword evidence="14" id="KW-1185">Reference proteome</keyword>
<comment type="similarity">
    <text evidence="2 11">Belongs to the sodium:solute symporter (SSF) (TC 2.A.21) family.</text>
</comment>
<keyword evidence="4" id="KW-1003">Cell membrane</keyword>
<evidence type="ECO:0000256" key="2">
    <source>
        <dbReference type="ARBA" id="ARBA00006434"/>
    </source>
</evidence>
<keyword evidence="6 12" id="KW-1133">Transmembrane helix</keyword>
<dbReference type="InterPro" id="IPR001734">
    <property type="entry name" value="Na/solute_symporter"/>
</dbReference>
<evidence type="ECO:0000256" key="8">
    <source>
        <dbReference type="ARBA" id="ARBA00023065"/>
    </source>
</evidence>
<keyword evidence="10" id="KW-0739">Sodium transport</keyword>
<evidence type="ECO:0000256" key="5">
    <source>
        <dbReference type="ARBA" id="ARBA00022692"/>
    </source>
</evidence>
<evidence type="ECO:0000256" key="3">
    <source>
        <dbReference type="ARBA" id="ARBA00022448"/>
    </source>
</evidence>
<feature type="transmembrane region" description="Helical" evidence="12">
    <location>
        <begin position="119"/>
        <end position="147"/>
    </location>
</feature>
<feature type="transmembrane region" description="Helical" evidence="12">
    <location>
        <begin position="153"/>
        <end position="175"/>
    </location>
</feature>
<keyword evidence="9 12" id="KW-0472">Membrane</keyword>
<sequence>MVSSYDLGAIVFYFIFMVLLGLVFRKQVSNTSEYFRGGGKMVWWMGGASAFMTTFSAWTFTGAAGKAYIDGFAVVWLFVFNIVGYLLCARIFAPRFRQMDVVTPMEAIRQRFGAKTERFYTTIYTVTGLMGGAITLYAVSIFISAVLGWDIQFSIIITGLAVVLMTVTGGSWAVVSSDFLQAMLIVGISIVTFIAVLNNVDSVETITSHWEGDTLWTGMGIEIHEVFLLWVGAILIQRVIDMNNIGQSVRFLCVKDSAHARKAAYFTAALFAMGSIMWFLPPMWAAGSLGPLSEMYPQLGDKANQAAYLSVVQTLLPAGMVGLVVSAMFAATMSTLDSRINFVTASFIKSIYKPILNKKATEAQELRASKIATAVMGLIVIGCALFLNELRGISLFSMMILFAGLVNIPMMIPQTFCMFVKRVPDWAGWATVIFGFCVSIISNNVFNAQWVSETIAVPMTGRELGDLGVVITQFMHAILTVGFFFATMLFYKEPVGERKEQVELFFRNQSTPIVSPNGMEQSDVMQFTVLGRLTLVFGGVITAFAVLPNENSFYFAICGLFIMVVGGAIYFQRRNGVTTKVTSKLV</sequence>
<keyword evidence="7" id="KW-0915">Sodium</keyword>
<dbReference type="GO" id="GO:0005886">
    <property type="term" value="C:plasma membrane"/>
    <property type="evidence" value="ECO:0007669"/>
    <property type="project" value="UniProtKB-SubCell"/>
</dbReference>
<keyword evidence="8" id="KW-0406">Ion transport</keyword>
<gene>
    <name evidence="13" type="ORF">C9I98_00730</name>
</gene>
<organism evidence="13 14">
    <name type="scientific">Photobacterium sanctipauli</name>
    <dbReference type="NCBI Taxonomy" id="1342794"/>
    <lineage>
        <taxon>Bacteria</taxon>
        <taxon>Pseudomonadati</taxon>
        <taxon>Pseudomonadota</taxon>
        <taxon>Gammaproteobacteria</taxon>
        <taxon>Vibrionales</taxon>
        <taxon>Vibrionaceae</taxon>
        <taxon>Photobacterium</taxon>
    </lineage>
</organism>
<keyword evidence="3" id="KW-0813">Transport</keyword>
<dbReference type="PANTHER" id="PTHR42985:SF40">
    <property type="entry name" value="LD47995P-RELATED"/>
    <property type="match status" value="1"/>
</dbReference>
<evidence type="ECO:0000256" key="4">
    <source>
        <dbReference type="ARBA" id="ARBA00022475"/>
    </source>
</evidence>
<feature type="transmembrane region" description="Helical" evidence="12">
    <location>
        <begin position="368"/>
        <end position="387"/>
    </location>
</feature>
<evidence type="ECO:0000256" key="9">
    <source>
        <dbReference type="ARBA" id="ARBA00023136"/>
    </source>
</evidence>
<feature type="transmembrane region" description="Helical" evidence="12">
    <location>
        <begin position="215"/>
        <end position="236"/>
    </location>
</feature>
<feature type="transmembrane region" description="Helical" evidence="12">
    <location>
        <begin position="41"/>
        <end position="61"/>
    </location>
</feature>
<dbReference type="PROSITE" id="PS50283">
    <property type="entry name" value="NA_SOLUT_SYMP_3"/>
    <property type="match status" value="1"/>
</dbReference>
<feature type="transmembrane region" description="Helical" evidence="12">
    <location>
        <begin position="182"/>
        <end position="200"/>
    </location>
</feature>
<feature type="transmembrane region" description="Helical" evidence="12">
    <location>
        <begin position="264"/>
        <end position="286"/>
    </location>
</feature>
<dbReference type="InterPro" id="IPR051163">
    <property type="entry name" value="Sodium:Solute_Symporter_SSF"/>
</dbReference>
<evidence type="ECO:0000256" key="12">
    <source>
        <dbReference type="SAM" id="Phobius"/>
    </source>
</evidence>
<dbReference type="GO" id="GO:0006814">
    <property type="term" value="P:sodium ion transport"/>
    <property type="evidence" value="ECO:0007669"/>
    <property type="project" value="UniProtKB-KW"/>
</dbReference>
<dbReference type="Proteomes" id="UP000241771">
    <property type="component" value="Unassembled WGS sequence"/>
</dbReference>
<feature type="transmembrane region" description="Helical" evidence="12">
    <location>
        <begin position="306"/>
        <end position="331"/>
    </location>
</feature>
<name>A0A2T3NZW5_9GAMM</name>
<evidence type="ECO:0000313" key="13">
    <source>
        <dbReference type="EMBL" id="PSW21826.1"/>
    </source>
</evidence>
<dbReference type="RefSeq" id="WP_036824831.1">
    <property type="nucleotide sequence ID" value="NZ_JGVO01000576.1"/>
</dbReference>
<feature type="transmembrane region" description="Helical" evidence="12">
    <location>
        <begin position="553"/>
        <end position="571"/>
    </location>
</feature>
<proteinExistence type="inferred from homology"/>
<dbReference type="AlphaFoldDB" id="A0A2T3NZW5"/>
<dbReference type="Pfam" id="PF00474">
    <property type="entry name" value="SSF"/>
    <property type="match status" value="1"/>
</dbReference>
<feature type="transmembrane region" description="Helical" evidence="12">
    <location>
        <begin position="529"/>
        <end position="547"/>
    </location>
</feature>
<dbReference type="EMBL" id="PYMA01000001">
    <property type="protein sequence ID" value="PSW21826.1"/>
    <property type="molecule type" value="Genomic_DNA"/>
</dbReference>
<dbReference type="Gene3D" id="1.20.1730.10">
    <property type="entry name" value="Sodium/glucose cotransporter"/>
    <property type="match status" value="1"/>
</dbReference>
<feature type="transmembrane region" description="Helical" evidence="12">
    <location>
        <begin position="67"/>
        <end position="88"/>
    </location>
</feature>
<keyword evidence="5 12" id="KW-0812">Transmembrane</keyword>
<evidence type="ECO:0000313" key="14">
    <source>
        <dbReference type="Proteomes" id="UP000241771"/>
    </source>
</evidence>
<dbReference type="GO" id="GO:0015293">
    <property type="term" value="F:symporter activity"/>
    <property type="evidence" value="ECO:0007669"/>
    <property type="project" value="TreeGrafter"/>
</dbReference>
<feature type="transmembrane region" description="Helical" evidence="12">
    <location>
        <begin position="467"/>
        <end position="491"/>
    </location>
</feature>
<reference evidence="13 14" key="1">
    <citation type="submission" date="2018-01" db="EMBL/GenBank/DDBJ databases">
        <title>Whole genome sequencing of Histamine producing bacteria.</title>
        <authorList>
            <person name="Butler K."/>
        </authorList>
    </citation>
    <scope>NUCLEOTIDE SEQUENCE [LARGE SCALE GENOMIC DNA]</scope>
    <source>
        <strain evidence="13 14">DSM 100436</strain>
    </source>
</reference>
<evidence type="ECO:0000256" key="7">
    <source>
        <dbReference type="ARBA" id="ARBA00023053"/>
    </source>
</evidence>
<evidence type="ECO:0000256" key="1">
    <source>
        <dbReference type="ARBA" id="ARBA00004651"/>
    </source>
</evidence>
<evidence type="ECO:0000256" key="11">
    <source>
        <dbReference type="RuleBase" id="RU362091"/>
    </source>
</evidence>
<accession>A0A2T3NZW5</accession>
<dbReference type="PANTHER" id="PTHR42985">
    <property type="entry name" value="SODIUM-COUPLED MONOCARBOXYLATE TRANSPORTER"/>
    <property type="match status" value="1"/>
</dbReference>
<comment type="subcellular location">
    <subcellularLocation>
        <location evidence="1">Cell membrane</location>
        <topology evidence="1">Multi-pass membrane protein</topology>
    </subcellularLocation>
</comment>
<evidence type="ECO:0000256" key="10">
    <source>
        <dbReference type="ARBA" id="ARBA00023201"/>
    </source>
</evidence>
<feature type="transmembrane region" description="Helical" evidence="12">
    <location>
        <begin position="393"/>
        <end position="414"/>
    </location>
</feature>
<comment type="caution">
    <text evidence="13">The sequence shown here is derived from an EMBL/GenBank/DDBJ whole genome shotgun (WGS) entry which is preliminary data.</text>
</comment>
<dbReference type="OrthoDB" id="9803348at2"/>
<protein>
    <submittedName>
        <fullName evidence="13">Sodium/substrate symport</fullName>
    </submittedName>
</protein>
<feature type="transmembrane region" description="Helical" evidence="12">
    <location>
        <begin position="6"/>
        <end position="25"/>
    </location>
</feature>
<feature type="transmembrane region" description="Helical" evidence="12">
    <location>
        <begin position="426"/>
        <end position="447"/>
    </location>
</feature>
<dbReference type="InterPro" id="IPR038377">
    <property type="entry name" value="Na/Glc_symporter_sf"/>
</dbReference>